<sequence length="633" mass="67244">MRTRTLSDGYQGEDFFGGVTIGGDTVLNGSVDGQGGTIRDKPVFTIEQAAYYLNRGDGVFTVDGVSYNSGANWDGAQGTANNQWYWEAVSKNNGGEAAYYSLGGSGATGPLTTINFGFYESLATLPDPYVYTRLSDGTNAKYIGLAVAQGFSAFDADQRDAARQALSAWDELINVKIVETDAAHGDINFMNTTTGPAQASAYLPYDYGRTSIVQDDGSYVTYAEIAGDVYVNPNQASNHLFDEGQYGLTTLIHETGHALGLEHPGAYNFGPGFDVTYENGAEYYQDSYQYSIMSYWGGEETGMQQVDWNNLTYRYNSTPGVHDIAAIQRIYGADYTTRNGNDTYGFNTNLSTHGLNDDSYDFVKTPAPVIAIWDGGGNNDTLDLSGYNTPSIIDLNPGAFSSAGGTVDFLTLEQINANRAAQGLAPRDQATYDLYNQLFKDTYGLTDGLMHDNIGIAYGVTIENAIGGGGNDQIKGNSVANKLVGNGGNDVISGGDGTDLITLGAGADKFIAEVNSNKVNSKIGTMSFDVVTDFDGTTDKIDFASLDANSKVSGDQAFAWVGTSANKDAGTLSYKVYDSMNGAEKALGFDIHSTSGSYGGKVTVVMANFDGGSVDHAVVLLGAPTLDATDFVL</sequence>
<organism evidence="7 8">
    <name type="scientific">Sphingomonas hankyongi</name>
    <dbReference type="NCBI Taxonomy" id="2908209"/>
    <lineage>
        <taxon>Bacteria</taxon>
        <taxon>Pseudomonadati</taxon>
        <taxon>Pseudomonadota</taxon>
        <taxon>Alphaproteobacteria</taxon>
        <taxon>Sphingomonadales</taxon>
        <taxon>Sphingomonadaceae</taxon>
        <taxon>Sphingomonas</taxon>
    </lineage>
</organism>
<reference evidence="7" key="1">
    <citation type="submission" date="2022-05" db="EMBL/GenBank/DDBJ databases">
        <authorList>
            <person name="Jo J.-H."/>
            <person name="Im W.-T."/>
        </authorList>
    </citation>
    <scope>NUCLEOTIDE SEQUENCE</scope>
    <source>
        <strain evidence="7">SE220</strain>
    </source>
</reference>
<dbReference type="EMBL" id="JAMGBE010000002">
    <property type="protein sequence ID" value="MCL6730069.1"/>
    <property type="molecule type" value="Genomic_DNA"/>
</dbReference>
<dbReference type="InterPro" id="IPR013858">
    <property type="entry name" value="Peptidase_M10B_C"/>
</dbReference>
<dbReference type="SUPFAM" id="SSF51120">
    <property type="entry name" value="beta-Roll"/>
    <property type="match status" value="1"/>
</dbReference>
<evidence type="ECO:0000313" key="7">
    <source>
        <dbReference type="EMBL" id="MCL6730069.1"/>
    </source>
</evidence>
<keyword evidence="5" id="KW-0677">Repeat</keyword>
<comment type="subcellular location">
    <subcellularLocation>
        <location evidence="2">Secreted</location>
    </subcellularLocation>
</comment>
<evidence type="ECO:0000256" key="5">
    <source>
        <dbReference type="ARBA" id="ARBA00022737"/>
    </source>
</evidence>
<comment type="cofactor">
    <cofactor evidence="1">
        <name>Ca(2+)</name>
        <dbReference type="ChEBI" id="CHEBI:29108"/>
    </cofactor>
</comment>
<dbReference type="RefSeq" id="WP_249831526.1">
    <property type="nucleotide sequence ID" value="NZ_JAMGBE010000002.1"/>
</dbReference>
<evidence type="ECO:0000313" key="8">
    <source>
        <dbReference type="Proteomes" id="UP001165342"/>
    </source>
</evidence>
<evidence type="ECO:0000256" key="2">
    <source>
        <dbReference type="ARBA" id="ARBA00004613"/>
    </source>
</evidence>
<gene>
    <name evidence="7" type="ORF">LZ538_08380</name>
</gene>
<evidence type="ECO:0000256" key="3">
    <source>
        <dbReference type="ARBA" id="ARBA00009490"/>
    </source>
</evidence>
<protein>
    <submittedName>
        <fullName evidence="7">M10 family metallopeptidase C-terminal domain-containing protein</fullName>
    </submittedName>
</protein>
<dbReference type="InterPro" id="IPR024079">
    <property type="entry name" value="MetalloPept_cat_dom_sf"/>
</dbReference>
<dbReference type="Pfam" id="PF00353">
    <property type="entry name" value="HemolysinCabind"/>
    <property type="match status" value="1"/>
</dbReference>
<dbReference type="Gene3D" id="3.40.390.10">
    <property type="entry name" value="Collagenase (Catalytic Domain)"/>
    <property type="match status" value="1"/>
</dbReference>
<dbReference type="InterPro" id="IPR006026">
    <property type="entry name" value="Peptidase_Metallo"/>
</dbReference>
<dbReference type="SUPFAM" id="SSF55486">
    <property type="entry name" value="Metalloproteases ('zincins'), catalytic domain"/>
    <property type="match status" value="1"/>
</dbReference>
<keyword evidence="4" id="KW-0964">Secreted</keyword>
<dbReference type="InterPro" id="IPR011049">
    <property type="entry name" value="Serralysin-like_metalloprot_C"/>
</dbReference>
<keyword evidence="8" id="KW-1185">Reference proteome</keyword>
<feature type="domain" description="Peptidase metallopeptidase" evidence="6">
    <location>
        <begin position="115"/>
        <end position="317"/>
    </location>
</feature>
<dbReference type="SMART" id="SM00235">
    <property type="entry name" value="ZnMc"/>
    <property type="match status" value="1"/>
</dbReference>
<evidence type="ECO:0000259" key="6">
    <source>
        <dbReference type="SMART" id="SM00235"/>
    </source>
</evidence>
<accession>A0ABT0S363</accession>
<dbReference type="Gene3D" id="2.150.10.10">
    <property type="entry name" value="Serralysin-like metalloprotease, C-terminal"/>
    <property type="match status" value="1"/>
</dbReference>
<dbReference type="InterPro" id="IPR001343">
    <property type="entry name" value="Hemolysn_Ca-bd"/>
</dbReference>
<name>A0ABT0S363_9SPHN</name>
<dbReference type="Proteomes" id="UP001165342">
    <property type="component" value="Unassembled WGS sequence"/>
</dbReference>
<evidence type="ECO:0000256" key="4">
    <source>
        <dbReference type="ARBA" id="ARBA00022525"/>
    </source>
</evidence>
<dbReference type="Pfam" id="PF08548">
    <property type="entry name" value="Peptidase_M10_C"/>
    <property type="match status" value="2"/>
</dbReference>
<comment type="similarity">
    <text evidence="3">Belongs to the peptidase M10B family.</text>
</comment>
<dbReference type="CDD" id="cd04277">
    <property type="entry name" value="ZnMc_serralysin_like"/>
    <property type="match status" value="1"/>
</dbReference>
<evidence type="ECO:0000256" key="1">
    <source>
        <dbReference type="ARBA" id="ARBA00001913"/>
    </source>
</evidence>
<proteinExistence type="inferred from homology"/>
<dbReference type="InterPro" id="IPR034033">
    <property type="entry name" value="Serralysin-like"/>
</dbReference>
<comment type="caution">
    <text evidence="7">The sequence shown here is derived from an EMBL/GenBank/DDBJ whole genome shotgun (WGS) entry which is preliminary data.</text>
</comment>
<dbReference type="PRINTS" id="PR00313">
    <property type="entry name" value="CABNDNGRPT"/>
</dbReference>